<sequence>MTTSTSTSTKPSTMKQRSRSSGDLRGVVSCMKKTDDTRSLHIRQCAVGFDTMEVYEFPQILGDNPACTTGAPLTLDWKPVAQSSMLIDYYEFTRNPRRTKRKMLTSSDERHRYLLNNGVKLSDIEKTLLLIDQIKKDRASSLKTHKWDGFLNVVQNAAKKTVSYPTKLLTASSSSNASSNKTTDAKQANVGARTA</sequence>
<protein>
    <submittedName>
        <fullName evidence="2">Uncharacterized protein</fullName>
    </submittedName>
</protein>
<evidence type="ECO:0000256" key="1">
    <source>
        <dbReference type="SAM" id="MobiDB-lite"/>
    </source>
</evidence>
<accession>A0A9N8D662</accession>
<feature type="compositionally biased region" description="Low complexity" evidence="1">
    <location>
        <begin position="1"/>
        <end position="13"/>
    </location>
</feature>
<feature type="compositionally biased region" description="Low complexity" evidence="1">
    <location>
        <begin position="170"/>
        <end position="182"/>
    </location>
</feature>
<dbReference type="OrthoDB" id="42292at2759"/>
<proteinExistence type="predicted"/>
<organism evidence="2 3">
    <name type="scientific">Seminavis robusta</name>
    <dbReference type="NCBI Taxonomy" id="568900"/>
    <lineage>
        <taxon>Eukaryota</taxon>
        <taxon>Sar</taxon>
        <taxon>Stramenopiles</taxon>
        <taxon>Ochrophyta</taxon>
        <taxon>Bacillariophyta</taxon>
        <taxon>Bacillariophyceae</taxon>
        <taxon>Bacillariophycidae</taxon>
        <taxon>Naviculales</taxon>
        <taxon>Naviculaceae</taxon>
        <taxon>Seminavis</taxon>
    </lineage>
</organism>
<reference evidence="2" key="1">
    <citation type="submission" date="2020-06" db="EMBL/GenBank/DDBJ databases">
        <authorList>
            <consortium name="Plant Systems Biology data submission"/>
        </authorList>
    </citation>
    <scope>NUCLEOTIDE SEQUENCE</scope>
    <source>
        <strain evidence="2">D6</strain>
    </source>
</reference>
<dbReference type="AlphaFoldDB" id="A0A9N8D662"/>
<evidence type="ECO:0000313" key="3">
    <source>
        <dbReference type="Proteomes" id="UP001153069"/>
    </source>
</evidence>
<name>A0A9N8D662_9STRA</name>
<dbReference type="EMBL" id="CAICTM010000014">
    <property type="protein sequence ID" value="CAB9497122.1"/>
    <property type="molecule type" value="Genomic_DNA"/>
</dbReference>
<feature type="region of interest" description="Disordered" evidence="1">
    <location>
        <begin position="1"/>
        <end position="25"/>
    </location>
</feature>
<keyword evidence="3" id="KW-1185">Reference proteome</keyword>
<dbReference type="Proteomes" id="UP001153069">
    <property type="component" value="Unassembled WGS sequence"/>
</dbReference>
<evidence type="ECO:0000313" key="2">
    <source>
        <dbReference type="EMBL" id="CAB9497122.1"/>
    </source>
</evidence>
<feature type="region of interest" description="Disordered" evidence="1">
    <location>
        <begin position="170"/>
        <end position="195"/>
    </location>
</feature>
<gene>
    <name evidence="2" type="ORF">SEMRO_14_G010760.1</name>
</gene>
<comment type="caution">
    <text evidence="2">The sequence shown here is derived from an EMBL/GenBank/DDBJ whole genome shotgun (WGS) entry which is preliminary data.</text>
</comment>